<proteinExistence type="predicted"/>
<keyword evidence="2" id="KW-1185">Reference proteome</keyword>
<dbReference type="RefSeq" id="WP_034816554.1">
    <property type="nucleotide sequence ID" value="NZ_JANIEK010000051.1"/>
</dbReference>
<dbReference type="EMBL" id="JANIEK010000051">
    <property type="protein sequence ID" value="MCT4796153.1"/>
    <property type="molecule type" value="Genomic_DNA"/>
</dbReference>
<evidence type="ECO:0000313" key="2">
    <source>
        <dbReference type="Proteomes" id="UP001206821"/>
    </source>
</evidence>
<organism evidence="1 2">
    <name type="scientific">Exiguobacterium alkaliphilum</name>
    <dbReference type="NCBI Taxonomy" id="1428684"/>
    <lineage>
        <taxon>Bacteria</taxon>
        <taxon>Bacillati</taxon>
        <taxon>Bacillota</taxon>
        <taxon>Bacilli</taxon>
        <taxon>Bacillales</taxon>
        <taxon>Bacillales Family XII. Incertae Sedis</taxon>
        <taxon>Exiguobacterium</taxon>
    </lineage>
</organism>
<gene>
    <name evidence="1" type="ORF">NQG31_11395</name>
</gene>
<comment type="caution">
    <text evidence="1">The sequence shown here is derived from an EMBL/GenBank/DDBJ whole genome shotgun (WGS) entry which is preliminary data.</text>
</comment>
<protein>
    <submittedName>
        <fullName evidence="1">Uncharacterized protein</fullName>
    </submittedName>
</protein>
<name>A0ABT2L0F2_9BACL</name>
<sequence>MTVKKLFRRSLEKQTEIEAVEYDPKLQNYREMISDMRDNNFKQVIINSELMINIMEDVFLSGGILQKIKLDEGSDEVFHQDIEDLIKKVRNDKKNFVLLKNELSWAEEYDSIDINSMLIFYNGFQSEIKSNGVVIGDNPSDVINEVIAPLLKRYLA</sequence>
<reference evidence="1 2" key="1">
    <citation type="submission" date="2022-07" db="EMBL/GenBank/DDBJ databases">
        <title>Genomic and pangenome structural analysis of the polyextremophile Exiguobacterium.</title>
        <authorList>
            <person name="Shen L."/>
        </authorList>
    </citation>
    <scope>NUCLEOTIDE SEQUENCE [LARGE SCALE GENOMIC DNA]</scope>
    <source>
        <strain evidence="1 2">12_1</strain>
    </source>
</reference>
<evidence type="ECO:0000313" key="1">
    <source>
        <dbReference type="EMBL" id="MCT4796153.1"/>
    </source>
</evidence>
<accession>A0ABT2L0F2</accession>
<dbReference type="Proteomes" id="UP001206821">
    <property type="component" value="Unassembled WGS sequence"/>
</dbReference>